<dbReference type="STRING" id="34475.A0A4Y9Y1L8"/>
<dbReference type="Proteomes" id="UP000298390">
    <property type="component" value="Unassembled WGS sequence"/>
</dbReference>
<keyword evidence="2" id="KW-0472">Membrane</keyword>
<keyword evidence="2" id="KW-1133">Transmembrane helix</keyword>
<accession>A0A4Y9Y1L8</accession>
<name>A0A4Y9Y1L8_9APHY</name>
<proteinExistence type="predicted"/>
<reference evidence="3 4" key="1">
    <citation type="submission" date="2019-01" db="EMBL/GenBank/DDBJ databases">
        <title>Genome sequencing of the rare red list fungi Fomitopsis rosea.</title>
        <authorList>
            <person name="Buettner E."/>
            <person name="Kellner H."/>
        </authorList>
    </citation>
    <scope>NUCLEOTIDE SEQUENCE [LARGE SCALE GENOMIC DNA]</scope>
    <source>
        <strain evidence="3 4">DSM 105464</strain>
    </source>
</reference>
<sequence>MQSAARYIGIGGLPAAAGIACTLINVRTGLNQMLSMKYERRQEGGWERAPQFTTWVPEWVSESCDDNQSGLGQSRDLYDDAGDPG</sequence>
<feature type="region of interest" description="Disordered" evidence="1">
    <location>
        <begin position="63"/>
        <end position="85"/>
    </location>
</feature>
<dbReference type="PROSITE" id="PS51257">
    <property type="entry name" value="PROKAR_LIPOPROTEIN"/>
    <property type="match status" value="1"/>
</dbReference>
<evidence type="ECO:0000313" key="4">
    <source>
        <dbReference type="Proteomes" id="UP000298390"/>
    </source>
</evidence>
<comment type="caution">
    <text evidence="3">The sequence shown here is derived from an EMBL/GenBank/DDBJ whole genome shotgun (WGS) entry which is preliminary data.</text>
</comment>
<dbReference type="AlphaFoldDB" id="A0A4Y9Y1L8"/>
<keyword evidence="2" id="KW-0812">Transmembrane</keyword>
<evidence type="ECO:0000313" key="3">
    <source>
        <dbReference type="EMBL" id="TFY55808.1"/>
    </source>
</evidence>
<dbReference type="EMBL" id="SEKV01000559">
    <property type="protein sequence ID" value="TFY55808.1"/>
    <property type="molecule type" value="Genomic_DNA"/>
</dbReference>
<gene>
    <name evidence="3" type="ORF">EVJ58_g8017</name>
</gene>
<evidence type="ECO:0000256" key="1">
    <source>
        <dbReference type="SAM" id="MobiDB-lite"/>
    </source>
</evidence>
<evidence type="ECO:0000256" key="2">
    <source>
        <dbReference type="SAM" id="Phobius"/>
    </source>
</evidence>
<organism evidence="3 4">
    <name type="scientific">Rhodofomes roseus</name>
    <dbReference type="NCBI Taxonomy" id="34475"/>
    <lineage>
        <taxon>Eukaryota</taxon>
        <taxon>Fungi</taxon>
        <taxon>Dikarya</taxon>
        <taxon>Basidiomycota</taxon>
        <taxon>Agaricomycotina</taxon>
        <taxon>Agaricomycetes</taxon>
        <taxon>Polyporales</taxon>
        <taxon>Rhodofomes</taxon>
    </lineage>
</organism>
<protein>
    <submittedName>
        <fullName evidence="3">Uncharacterized protein</fullName>
    </submittedName>
</protein>
<feature type="transmembrane region" description="Helical" evidence="2">
    <location>
        <begin position="6"/>
        <end position="26"/>
    </location>
</feature>